<organism evidence="1 2">
    <name type="scientific">Labilibaculum filiforme</name>
    <dbReference type="NCBI Taxonomy" id="1940526"/>
    <lineage>
        <taxon>Bacteria</taxon>
        <taxon>Pseudomonadati</taxon>
        <taxon>Bacteroidota</taxon>
        <taxon>Bacteroidia</taxon>
        <taxon>Marinilabiliales</taxon>
        <taxon>Marinifilaceae</taxon>
        <taxon>Labilibaculum</taxon>
    </lineage>
</organism>
<keyword evidence="2" id="KW-1185">Reference proteome</keyword>
<comment type="caution">
    <text evidence="1">The sequence shown here is derived from an EMBL/GenBank/DDBJ whole genome shotgun (WGS) entry which is preliminary data.</text>
</comment>
<name>A0A2N3HTH5_9BACT</name>
<proteinExistence type="predicted"/>
<dbReference type="Proteomes" id="UP000233535">
    <property type="component" value="Unassembled WGS sequence"/>
</dbReference>
<evidence type="ECO:0000313" key="1">
    <source>
        <dbReference type="EMBL" id="PKQ61347.1"/>
    </source>
</evidence>
<accession>A0A2N3HTH5</accession>
<dbReference type="EMBL" id="MVDD01000015">
    <property type="protein sequence ID" value="PKQ61347.1"/>
    <property type="molecule type" value="Genomic_DNA"/>
</dbReference>
<gene>
    <name evidence="1" type="ORF">BZG02_16280</name>
</gene>
<sequence>MGKLIDSYFVFWQNDIFYKEFPVVDMVLQLKKYPLNFICQVVFLNLISHELLPIYRVDNKKRTMGE</sequence>
<evidence type="ECO:0000313" key="2">
    <source>
        <dbReference type="Proteomes" id="UP000233535"/>
    </source>
</evidence>
<reference evidence="1 2" key="1">
    <citation type="journal article" date="2017" name="Front. Microbiol.">
        <title>Labilibaculum manganireducens gen. nov., sp. nov. and Labilibaculum filiforme sp. nov., Novel Bacteroidetes Isolated from Subsurface Sediments of the Baltic Sea.</title>
        <authorList>
            <person name="Vandieken V."/>
            <person name="Marshall I.P."/>
            <person name="Niemann H."/>
            <person name="Engelen B."/>
            <person name="Cypionka H."/>
        </authorList>
    </citation>
    <scope>NUCLEOTIDE SEQUENCE [LARGE SCALE GENOMIC DNA]</scope>
    <source>
        <strain evidence="1 2">59.16B</strain>
    </source>
</reference>
<protein>
    <submittedName>
        <fullName evidence="1">Uncharacterized protein</fullName>
    </submittedName>
</protein>
<dbReference type="AlphaFoldDB" id="A0A2N3HTH5"/>